<feature type="transmembrane region" description="Helical" evidence="1">
    <location>
        <begin position="151"/>
        <end position="170"/>
    </location>
</feature>
<dbReference type="RefSeq" id="WP_112440301.1">
    <property type="nucleotide sequence ID" value="NZ_CBDRHE010000012.1"/>
</dbReference>
<organism evidence="2 3">
    <name type="scientific">Streptomyces cadmiisoli</name>
    <dbReference type="NCBI Taxonomy" id="2184053"/>
    <lineage>
        <taxon>Bacteria</taxon>
        <taxon>Bacillati</taxon>
        <taxon>Actinomycetota</taxon>
        <taxon>Actinomycetes</taxon>
        <taxon>Kitasatosporales</taxon>
        <taxon>Streptomycetaceae</taxon>
        <taxon>Streptomyces</taxon>
        <taxon>Streptomyces aurantiacus group</taxon>
    </lineage>
</organism>
<feature type="transmembrane region" description="Helical" evidence="1">
    <location>
        <begin position="236"/>
        <end position="255"/>
    </location>
</feature>
<dbReference type="EMBL" id="CP030073">
    <property type="protein sequence ID" value="AWW40870.1"/>
    <property type="molecule type" value="Genomic_DNA"/>
</dbReference>
<evidence type="ECO:0000256" key="1">
    <source>
        <dbReference type="SAM" id="Phobius"/>
    </source>
</evidence>
<name>A0A2Z4J7C9_9ACTN</name>
<evidence type="ECO:0000313" key="3">
    <source>
        <dbReference type="Proteomes" id="UP000249616"/>
    </source>
</evidence>
<reference evidence="2 3" key="1">
    <citation type="journal article" date="2019" name="Int. J. Syst. Evol. Microbiol.">
        <title>Streptomyces cadmiisoli sp. nov., a novel actinomycete isolated from cadmium-contaminated soil.</title>
        <authorList>
            <person name="Li K."/>
            <person name="Tang X."/>
            <person name="Zhao J."/>
            <person name="Guo Y."/>
            <person name="Tang Y."/>
            <person name="Gao J."/>
        </authorList>
    </citation>
    <scope>NUCLEOTIDE SEQUENCE [LARGE SCALE GENOMIC DNA]</scope>
    <source>
        <strain evidence="2 3">ZFG47</strain>
    </source>
</reference>
<proteinExistence type="predicted"/>
<dbReference type="KEGG" id="scad:DN051_32820"/>
<dbReference type="Proteomes" id="UP000249616">
    <property type="component" value="Chromosome"/>
</dbReference>
<protein>
    <submittedName>
        <fullName evidence="2">ABC transporter permease</fullName>
    </submittedName>
</protein>
<feature type="transmembrane region" description="Helical" evidence="1">
    <location>
        <begin position="12"/>
        <end position="32"/>
    </location>
</feature>
<sequence>MSSPPRNGTRHVFAVAVLVPLIATLALCAFAWPSARTAPRDLPLGVAGPAAAAAQVEAGLTREKGAFEIHRYDDKAAAREAVEDRSVYGAIVVTADGTELLTASAAGPAVAQALRTAVADRAAAEGAEIRIVDVVPTPEADPRGTTLSSSVLPLVLAGTAAGAMVALAGLRGGRAVTALVAASGLVGVGGTLIAHTWLEGLTGDRWAEAAVFALASLAVSSAVAGLAALMGQAGVAVVATTMMLLGNPFSAAGSAPPMLPEPAGTIGQLLPPGAGVSLLRSVAFFDGAGASGPLLTLGVWTVLGLSAMLVGGALRRRATAGHGEPARAPMPVAVG</sequence>
<keyword evidence="3" id="KW-1185">Reference proteome</keyword>
<evidence type="ECO:0000313" key="2">
    <source>
        <dbReference type="EMBL" id="AWW40870.1"/>
    </source>
</evidence>
<feature type="transmembrane region" description="Helical" evidence="1">
    <location>
        <begin position="294"/>
        <end position="314"/>
    </location>
</feature>
<keyword evidence="1" id="KW-0472">Membrane</keyword>
<keyword evidence="1" id="KW-0812">Transmembrane</keyword>
<feature type="transmembrane region" description="Helical" evidence="1">
    <location>
        <begin position="177"/>
        <end position="198"/>
    </location>
</feature>
<gene>
    <name evidence="2" type="ORF">DN051_32820</name>
</gene>
<keyword evidence="1" id="KW-1133">Transmembrane helix</keyword>
<dbReference type="AlphaFoldDB" id="A0A2Z4J7C9"/>
<accession>A0A2Z4J7C9</accession>
<feature type="transmembrane region" description="Helical" evidence="1">
    <location>
        <begin position="210"/>
        <end position="229"/>
    </location>
</feature>